<evidence type="ECO:0000313" key="2">
    <source>
        <dbReference type="EMBL" id="KAF2570131.1"/>
    </source>
</evidence>
<name>A0A8S9IJI6_BRACR</name>
<comment type="caution">
    <text evidence="2">The sequence shown here is derived from an EMBL/GenBank/DDBJ whole genome shotgun (WGS) entry which is preliminary data.</text>
</comment>
<protein>
    <submittedName>
        <fullName evidence="2">Uncharacterized protein</fullName>
    </submittedName>
</protein>
<dbReference type="EMBL" id="QGKY02001015">
    <property type="protein sequence ID" value="KAF2570131.1"/>
    <property type="molecule type" value="Genomic_DNA"/>
</dbReference>
<proteinExistence type="predicted"/>
<gene>
    <name evidence="2" type="ORF">F2Q70_00002863</name>
</gene>
<reference evidence="2" key="1">
    <citation type="submission" date="2019-12" db="EMBL/GenBank/DDBJ databases">
        <title>Genome sequencing and annotation of Brassica cretica.</title>
        <authorList>
            <person name="Studholme D.J."/>
            <person name="Sarris P.F."/>
        </authorList>
    </citation>
    <scope>NUCLEOTIDE SEQUENCE</scope>
    <source>
        <strain evidence="2">PFS-102/07</strain>
        <tissue evidence="2">Leaf</tissue>
    </source>
</reference>
<sequence length="191" mass="21182">MGSNQTSHGLRKNPRVPIRPQGSKDKKKLEPICSLGRIGVITTSKNLRVPQNDLRIQTSGLGRIGIITSLKDLRVPMRPQGPSTPGSRYDLGSKEQPSSLIRPPGPITENSGFQSNQGPPGPKHDLRIRREPLLLLHNLRVPRLPYDRSIVFRTKTTPMPWLDLKQASKSLDKKKATAGPLIEEIIKATKD</sequence>
<evidence type="ECO:0000256" key="1">
    <source>
        <dbReference type="SAM" id="MobiDB-lite"/>
    </source>
</evidence>
<feature type="region of interest" description="Disordered" evidence="1">
    <location>
        <begin position="73"/>
        <end position="126"/>
    </location>
</feature>
<feature type="compositionally biased region" description="Polar residues" evidence="1">
    <location>
        <begin position="108"/>
        <end position="118"/>
    </location>
</feature>
<feature type="region of interest" description="Disordered" evidence="1">
    <location>
        <begin position="1"/>
        <end position="30"/>
    </location>
</feature>
<dbReference type="AlphaFoldDB" id="A0A8S9IJI6"/>
<accession>A0A8S9IJI6</accession>
<organism evidence="2">
    <name type="scientific">Brassica cretica</name>
    <name type="common">Mustard</name>
    <dbReference type="NCBI Taxonomy" id="69181"/>
    <lineage>
        <taxon>Eukaryota</taxon>
        <taxon>Viridiplantae</taxon>
        <taxon>Streptophyta</taxon>
        <taxon>Embryophyta</taxon>
        <taxon>Tracheophyta</taxon>
        <taxon>Spermatophyta</taxon>
        <taxon>Magnoliopsida</taxon>
        <taxon>eudicotyledons</taxon>
        <taxon>Gunneridae</taxon>
        <taxon>Pentapetalae</taxon>
        <taxon>rosids</taxon>
        <taxon>malvids</taxon>
        <taxon>Brassicales</taxon>
        <taxon>Brassicaceae</taxon>
        <taxon>Brassiceae</taxon>
        <taxon>Brassica</taxon>
    </lineage>
</organism>